<gene>
    <name evidence="4" type="ORF">FGKAn22_16420</name>
</gene>
<dbReference type="SMART" id="SM00448">
    <property type="entry name" value="REC"/>
    <property type="match status" value="1"/>
</dbReference>
<dbReference type="PROSITE" id="PS50110">
    <property type="entry name" value="RESPONSE_REGULATORY"/>
    <property type="match status" value="1"/>
</dbReference>
<feature type="modified residue" description="4-aspartylphosphate" evidence="2">
    <location>
        <position position="60"/>
    </location>
</feature>
<proteinExistence type="predicted"/>
<dbReference type="PANTHER" id="PTHR44591:SF3">
    <property type="entry name" value="RESPONSE REGULATORY DOMAIN-CONTAINING PROTEIN"/>
    <property type="match status" value="1"/>
</dbReference>
<dbReference type="InterPro" id="IPR011006">
    <property type="entry name" value="CheY-like_superfamily"/>
</dbReference>
<feature type="domain" description="Response regulatory" evidence="3">
    <location>
        <begin position="11"/>
        <end position="127"/>
    </location>
</feature>
<protein>
    <recommendedName>
        <fullName evidence="3">Response regulatory domain-containing protein</fullName>
    </recommendedName>
</protein>
<evidence type="ECO:0000256" key="1">
    <source>
        <dbReference type="ARBA" id="ARBA00022553"/>
    </source>
</evidence>
<evidence type="ECO:0000259" key="3">
    <source>
        <dbReference type="PROSITE" id="PS50110"/>
    </source>
</evidence>
<dbReference type="SUPFAM" id="SSF52172">
    <property type="entry name" value="CheY-like"/>
    <property type="match status" value="1"/>
</dbReference>
<keyword evidence="1 2" id="KW-0597">Phosphoprotein</keyword>
<name>A0AAN1VZZ9_9PROT</name>
<accession>A0AAN1VZZ9</accession>
<dbReference type="EMBL" id="AP019536">
    <property type="protein sequence ID" value="BBI99949.1"/>
    <property type="molecule type" value="Genomic_DNA"/>
</dbReference>
<evidence type="ECO:0000313" key="4">
    <source>
        <dbReference type="EMBL" id="BBI99949.1"/>
    </source>
</evidence>
<sequence>MPDKDFPAGAAILVVDDAAPNVKLLRLILGAAGYRVLEAFSGPEALEVLRRERPDAMLLDVRMPGMTGYDVCRRVREDLEFATLPVIMVTALSQSEERIMGIEAGATDFISKPFNKRELLARVRSSLMMVKYGRSGIVPQLPGAVVITDPDWRILASSPQALTLLDIPSMGAMQFDLTQLLGQTERELLTAGKELDGFQLHVHPSLAARQTAIRDPDGNIILRLVTLSETIPA</sequence>
<dbReference type="PANTHER" id="PTHR44591">
    <property type="entry name" value="STRESS RESPONSE REGULATOR PROTEIN 1"/>
    <property type="match status" value="1"/>
</dbReference>
<dbReference type="GO" id="GO:0000160">
    <property type="term" value="P:phosphorelay signal transduction system"/>
    <property type="evidence" value="ECO:0007669"/>
    <property type="project" value="InterPro"/>
</dbReference>
<dbReference type="InterPro" id="IPR050595">
    <property type="entry name" value="Bact_response_regulator"/>
</dbReference>
<dbReference type="Gene3D" id="3.40.50.2300">
    <property type="match status" value="1"/>
</dbReference>
<reference evidence="4 5" key="1">
    <citation type="submission" date="2019-03" db="EMBL/GenBank/DDBJ databases">
        <title>Complete genome sequence of Ferrigenium kumadai strain An22, a microaerophilic iron-oxidizing bacterium isolated from a paddy field soil.</title>
        <authorList>
            <person name="Watanabe T."/>
            <person name="Asakawa S."/>
        </authorList>
    </citation>
    <scope>NUCLEOTIDE SEQUENCE [LARGE SCALE GENOMIC DNA]</scope>
    <source>
        <strain evidence="4 5">An22</strain>
    </source>
</reference>
<evidence type="ECO:0000256" key="2">
    <source>
        <dbReference type="PROSITE-ProRule" id="PRU00169"/>
    </source>
</evidence>
<dbReference type="Proteomes" id="UP001319121">
    <property type="component" value="Chromosome"/>
</dbReference>
<dbReference type="Pfam" id="PF00072">
    <property type="entry name" value="Response_reg"/>
    <property type="match status" value="1"/>
</dbReference>
<dbReference type="InterPro" id="IPR001789">
    <property type="entry name" value="Sig_transdc_resp-reg_receiver"/>
</dbReference>
<keyword evidence="5" id="KW-1185">Reference proteome</keyword>
<dbReference type="AlphaFoldDB" id="A0AAN1VZZ9"/>
<dbReference type="KEGG" id="fku:FGKAn22_16420"/>
<dbReference type="RefSeq" id="WP_212785210.1">
    <property type="nucleotide sequence ID" value="NZ_AP019536.1"/>
</dbReference>
<organism evidence="4 5">
    <name type="scientific">Ferrigenium kumadai</name>
    <dbReference type="NCBI Taxonomy" id="1682490"/>
    <lineage>
        <taxon>Bacteria</taxon>
        <taxon>Pseudomonadati</taxon>
        <taxon>Pseudomonadota</taxon>
        <taxon>Betaproteobacteria</taxon>
        <taxon>Nitrosomonadales</taxon>
        <taxon>Gallionellaceae</taxon>
        <taxon>Ferrigenium</taxon>
    </lineage>
</organism>
<evidence type="ECO:0000313" key="5">
    <source>
        <dbReference type="Proteomes" id="UP001319121"/>
    </source>
</evidence>